<dbReference type="EMBL" id="JAFBMS010000102">
    <property type="protein sequence ID" value="KAG9336384.1"/>
    <property type="molecule type" value="Genomic_DNA"/>
</dbReference>
<dbReference type="Proteomes" id="UP000824540">
    <property type="component" value="Unassembled WGS sequence"/>
</dbReference>
<evidence type="ECO:0000313" key="1">
    <source>
        <dbReference type="EMBL" id="KAG9336384.1"/>
    </source>
</evidence>
<reference evidence="1" key="1">
    <citation type="thesis" date="2021" institute="BYU ScholarsArchive" country="Provo, UT, USA">
        <title>Applications of and Algorithms for Genome Assembly and Genomic Analyses with an Emphasis on Marine Teleosts.</title>
        <authorList>
            <person name="Pickett B.D."/>
        </authorList>
    </citation>
    <scope>NUCLEOTIDE SEQUENCE</scope>
    <source>
        <strain evidence="1">HI-2016</strain>
    </source>
</reference>
<proteinExistence type="predicted"/>
<feature type="non-terminal residue" evidence="1">
    <location>
        <position position="1"/>
    </location>
</feature>
<dbReference type="PANTHER" id="PTHR12697:SF20">
    <property type="entry name" value="HEAT REPEAT-CONTAINING PROTEIN 4"/>
    <property type="match status" value="1"/>
</dbReference>
<organism evidence="1 2">
    <name type="scientific">Albula glossodonta</name>
    <name type="common">roundjaw bonefish</name>
    <dbReference type="NCBI Taxonomy" id="121402"/>
    <lineage>
        <taxon>Eukaryota</taxon>
        <taxon>Metazoa</taxon>
        <taxon>Chordata</taxon>
        <taxon>Craniata</taxon>
        <taxon>Vertebrata</taxon>
        <taxon>Euteleostomi</taxon>
        <taxon>Actinopterygii</taxon>
        <taxon>Neopterygii</taxon>
        <taxon>Teleostei</taxon>
        <taxon>Albuliformes</taxon>
        <taxon>Albulidae</taxon>
        <taxon>Albula</taxon>
    </lineage>
</organism>
<dbReference type="SUPFAM" id="SSF48371">
    <property type="entry name" value="ARM repeat"/>
    <property type="match status" value="1"/>
</dbReference>
<dbReference type="Pfam" id="PF13646">
    <property type="entry name" value="HEAT_2"/>
    <property type="match status" value="1"/>
</dbReference>
<dbReference type="OrthoDB" id="5980716at2759"/>
<sequence length="777" mass="86971">MDLLLSQNFMVKVDDLQNVKQDQVFWRLLHSTTHILNNFSQDVVWKRAAATIPYSQTDFRWLFCNLGPLGPSGGKQKGRRRGNLKALPCLPSPPPDPCCLGVREIPANDLVPLPPRSLLPAAQSSIIFPTQRGALQDTGNNGDQSSCMDECLPKKPERTMPQLIPQQCRIKSRVRSGLKGFSTSCIREELTCQDFCRDQDLLEEVQLVNEAKATLPTGHRQVFLTQCPTSGMAEDKQVHFLLKSEDKSNARLSFSCLPAVHTNEPKESKLTMNSVTLQCTATPLHPKVGLDPDTGSHVHQTKSSLQQLLLTGMSPSGYSRTAAGSSQNMATRSLRHFGPSCRPDPELSLLCYAVESWIRSRRIMQYGVVRNIHPVLQELQPLLLCALGDQHVQVQIAAAVCQYAMGSPNPHTREILLSTLRQGVDTDSWVAAQCLAMEGETSLLVIQRLLTQLFGSEIQRDKEQATTLLASISCETALVRSLLAEELNCANWRNRVLACKTIGRLKSPVNKDLVNKLTQLMWKDWHSEARQAAARALEELGQGRQLHNELRVKLEDAPSLLRVEALALLAQLRIMTAKLLPSFLGCFKDSFMAVRRQACETASVLFTKSEMIVDRLIQLMVDDPVCEVKVAAITALGKIGCLTPTLQKLLLLAMHHEEEPEVRIAACKAIRILGVNTPELQHLLQQRLLLEMHPEVHRHIEDLMKSYGFSLQADKNIAHKIKQQVQELCTKRIITEKVLLLEKLIESQEQQRRFLGHSPPPDILPPALCQLLQDHYR</sequence>
<dbReference type="AlphaFoldDB" id="A0A8T2N8W3"/>
<dbReference type="InterPro" id="IPR011989">
    <property type="entry name" value="ARM-like"/>
</dbReference>
<dbReference type="PANTHER" id="PTHR12697">
    <property type="entry name" value="PBS LYASE HEAT-LIKE PROTEIN"/>
    <property type="match status" value="1"/>
</dbReference>
<name>A0A8T2N8W3_9TELE</name>
<dbReference type="Gene3D" id="1.25.10.10">
    <property type="entry name" value="Leucine-rich Repeat Variant"/>
    <property type="match status" value="2"/>
</dbReference>
<keyword evidence="2" id="KW-1185">Reference proteome</keyword>
<gene>
    <name evidence="1" type="ORF">JZ751_002731</name>
</gene>
<evidence type="ECO:0000313" key="2">
    <source>
        <dbReference type="Proteomes" id="UP000824540"/>
    </source>
</evidence>
<comment type="caution">
    <text evidence="1">The sequence shown here is derived from an EMBL/GenBank/DDBJ whole genome shotgun (WGS) entry which is preliminary data.</text>
</comment>
<dbReference type="GO" id="GO:0016491">
    <property type="term" value="F:oxidoreductase activity"/>
    <property type="evidence" value="ECO:0007669"/>
    <property type="project" value="TreeGrafter"/>
</dbReference>
<accession>A0A8T2N8W3</accession>
<dbReference type="InterPro" id="IPR016024">
    <property type="entry name" value="ARM-type_fold"/>
</dbReference>
<evidence type="ECO:0008006" key="3">
    <source>
        <dbReference type="Google" id="ProtNLM"/>
    </source>
</evidence>
<protein>
    <recommendedName>
        <fullName evidence="3">HEAT repeat-containing protein 4</fullName>
    </recommendedName>
</protein>